<dbReference type="EMBL" id="CM000882">
    <property type="protein sequence ID" value="PNT67478.1"/>
    <property type="molecule type" value="Genomic_DNA"/>
</dbReference>
<name>A0A2K2CZM4_BRADI</name>
<dbReference type="EnsemblPlants" id="PNT67478">
    <property type="protein sequence ID" value="PNT67478"/>
    <property type="gene ID" value="BRADI_3g27821v3"/>
</dbReference>
<proteinExistence type="predicted"/>
<evidence type="ECO:0000313" key="2">
    <source>
        <dbReference type="EMBL" id="PNT67478.1"/>
    </source>
</evidence>
<reference evidence="2" key="2">
    <citation type="submission" date="2017-06" db="EMBL/GenBank/DDBJ databases">
        <title>WGS assembly of Brachypodium distachyon.</title>
        <authorList>
            <consortium name="The International Brachypodium Initiative"/>
            <person name="Lucas S."/>
            <person name="Harmon-Smith M."/>
            <person name="Lail K."/>
            <person name="Tice H."/>
            <person name="Grimwood J."/>
            <person name="Bruce D."/>
            <person name="Barry K."/>
            <person name="Shu S."/>
            <person name="Lindquist E."/>
            <person name="Wang M."/>
            <person name="Pitluck S."/>
            <person name="Vogel J.P."/>
            <person name="Garvin D.F."/>
            <person name="Mockler T.C."/>
            <person name="Schmutz J."/>
            <person name="Rokhsar D."/>
            <person name="Bevan M.W."/>
        </authorList>
    </citation>
    <scope>NUCLEOTIDE SEQUENCE</scope>
    <source>
        <strain evidence="2">Bd21</strain>
    </source>
</reference>
<dbReference type="InParanoid" id="A0A2K2CZM4"/>
<sequence length="75" mass="8663">MVQHRRGDKGEQRQRSCQEGHAKKGGQAPCSRKKGLSSDRLHERANSFLFDLLMFIDLSSMKMRMPTTTTRRIPM</sequence>
<keyword evidence="4" id="KW-1185">Reference proteome</keyword>
<organism evidence="2">
    <name type="scientific">Brachypodium distachyon</name>
    <name type="common">Purple false brome</name>
    <name type="synonym">Trachynia distachya</name>
    <dbReference type="NCBI Taxonomy" id="15368"/>
    <lineage>
        <taxon>Eukaryota</taxon>
        <taxon>Viridiplantae</taxon>
        <taxon>Streptophyta</taxon>
        <taxon>Embryophyta</taxon>
        <taxon>Tracheophyta</taxon>
        <taxon>Spermatophyta</taxon>
        <taxon>Magnoliopsida</taxon>
        <taxon>Liliopsida</taxon>
        <taxon>Poales</taxon>
        <taxon>Poaceae</taxon>
        <taxon>BOP clade</taxon>
        <taxon>Pooideae</taxon>
        <taxon>Stipodae</taxon>
        <taxon>Brachypodieae</taxon>
        <taxon>Brachypodium</taxon>
    </lineage>
</organism>
<dbReference type="Gramene" id="PNT67478">
    <property type="protein sequence ID" value="PNT67478"/>
    <property type="gene ID" value="BRADI_3g27821v3"/>
</dbReference>
<evidence type="ECO:0000313" key="3">
    <source>
        <dbReference type="EnsemblPlants" id="PNT67478"/>
    </source>
</evidence>
<protein>
    <submittedName>
        <fullName evidence="2 3">Uncharacterized protein</fullName>
    </submittedName>
</protein>
<feature type="region of interest" description="Disordered" evidence="1">
    <location>
        <begin position="1"/>
        <end position="39"/>
    </location>
</feature>
<dbReference type="AlphaFoldDB" id="A0A2K2CZM4"/>
<feature type="compositionally biased region" description="Basic and acidic residues" evidence="1">
    <location>
        <begin position="8"/>
        <end position="22"/>
    </location>
</feature>
<reference evidence="3" key="3">
    <citation type="submission" date="2018-08" db="UniProtKB">
        <authorList>
            <consortium name="EnsemblPlants"/>
        </authorList>
    </citation>
    <scope>IDENTIFICATION</scope>
    <source>
        <strain evidence="3">cv. Bd21</strain>
    </source>
</reference>
<evidence type="ECO:0000313" key="4">
    <source>
        <dbReference type="Proteomes" id="UP000008810"/>
    </source>
</evidence>
<evidence type="ECO:0000256" key="1">
    <source>
        <dbReference type="SAM" id="MobiDB-lite"/>
    </source>
</evidence>
<reference evidence="2 3" key="1">
    <citation type="journal article" date="2010" name="Nature">
        <title>Genome sequencing and analysis of the model grass Brachypodium distachyon.</title>
        <authorList>
            <consortium name="International Brachypodium Initiative"/>
        </authorList>
    </citation>
    <scope>NUCLEOTIDE SEQUENCE [LARGE SCALE GENOMIC DNA]</scope>
    <source>
        <strain evidence="2 3">Bd21</strain>
    </source>
</reference>
<accession>A0A2K2CZM4</accession>
<dbReference type="Proteomes" id="UP000008810">
    <property type="component" value="Chromosome 3"/>
</dbReference>
<gene>
    <name evidence="2" type="ORF">BRADI_3g27821v3</name>
</gene>